<sequence length="80" mass="8798">MDRSLQLLLPLSTVQSPEALMPSMISAGRGACRGTLRIRPRFFSIITWAEFGQKPSALGAETFLLLKATGLLRIFAWGFS</sequence>
<dbReference type="EMBL" id="JACHBI010000005">
    <property type="protein sequence ID" value="MBB5574323.1"/>
    <property type="molecule type" value="Genomic_DNA"/>
</dbReference>
<keyword evidence="2" id="KW-1185">Reference proteome</keyword>
<dbReference type="Proteomes" id="UP000549882">
    <property type="component" value="Unassembled WGS sequence"/>
</dbReference>
<accession>A0A7W9D1L5</accession>
<gene>
    <name evidence="1" type="ORF">GGD50_002950</name>
</gene>
<proteinExistence type="predicted"/>
<evidence type="ECO:0000313" key="1">
    <source>
        <dbReference type="EMBL" id="MBB5574323.1"/>
    </source>
</evidence>
<dbReference type="RefSeq" id="WP_183938019.1">
    <property type="nucleotide sequence ID" value="NZ_JACHBI010000005.1"/>
</dbReference>
<protein>
    <submittedName>
        <fullName evidence="1">Uncharacterized protein</fullName>
    </submittedName>
</protein>
<name>A0A7W9D1L5_9HYPH</name>
<evidence type="ECO:0000313" key="2">
    <source>
        <dbReference type="Proteomes" id="UP000549882"/>
    </source>
</evidence>
<comment type="caution">
    <text evidence="1">The sequence shown here is derived from an EMBL/GenBank/DDBJ whole genome shotgun (WGS) entry which is preliminary data.</text>
</comment>
<dbReference type="AlphaFoldDB" id="A0A7W9D1L5"/>
<reference evidence="1 2" key="1">
    <citation type="submission" date="2020-08" db="EMBL/GenBank/DDBJ databases">
        <title>Genomic Encyclopedia of Type Strains, Phase IV (KMG-V): Genome sequencing to study the core and pangenomes of soil and plant-associated prokaryotes.</title>
        <authorList>
            <person name="Whitman W."/>
        </authorList>
    </citation>
    <scope>NUCLEOTIDE SEQUENCE [LARGE SCALE GENOMIC DNA]</scope>
    <source>
        <strain evidence="1 2">SEMIA 4064</strain>
    </source>
</reference>
<organism evidence="1 2">
    <name type="scientific">Rhizobium paranaense</name>
    <dbReference type="NCBI Taxonomy" id="1650438"/>
    <lineage>
        <taxon>Bacteria</taxon>
        <taxon>Pseudomonadati</taxon>
        <taxon>Pseudomonadota</taxon>
        <taxon>Alphaproteobacteria</taxon>
        <taxon>Hyphomicrobiales</taxon>
        <taxon>Rhizobiaceae</taxon>
        <taxon>Rhizobium/Agrobacterium group</taxon>
        <taxon>Rhizobium</taxon>
    </lineage>
</organism>